<proteinExistence type="predicted"/>
<dbReference type="EMBL" id="KU877344">
    <property type="protein sequence ID" value="ANB50902.1"/>
    <property type="molecule type" value="Genomic_DNA"/>
</dbReference>
<accession>A0A167RN27</accession>
<keyword evidence="3" id="KW-1185">Reference proteome</keyword>
<evidence type="ECO:0000313" key="2">
    <source>
        <dbReference type="EMBL" id="ANB50902.1"/>
    </source>
</evidence>
<reference evidence="2 3" key="1">
    <citation type="journal article" date="2016" name="Genome Announc.">
        <title>Complete Genome Sequence of a New Megavirus Family Member Isolated from an Inland Water Lake for the First Time in India.</title>
        <authorList>
            <person name="Chatterjee A."/>
            <person name="Ali F."/>
            <person name="Bange D."/>
            <person name="Kondabagil K."/>
        </authorList>
    </citation>
    <scope>NUCLEOTIDE SEQUENCE [LARGE SCALE GENOMIC DNA]</scope>
    <source>
        <strain evidence="2">1</strain>
    </source>
</reference>
<dbReference type="Proteomes" id="UP000241365">
    <property type="component" value="Segment"/>
</dbReference>
<dbReference type="RefSeq" id="YP_010776653.1">
    <property type="nucleotide sequence ID" value="NC_075034.1"/>
</dbReference>
<name>A0A167RN27_9VIRU</name>
<organism evidence="2 3">
    <name type="scientific">Powai lake megavirus</name>
    <dbReference type="NCBI Taxonomy" id="1842663"/>
    <lineage>
        <taxon>Viruses</taxon>
        <taxon>Varidnaviria</taxon>
        <taxon>Bamfordvirae</taxon>
        <taxon>Nucleocytoviricota</taxon>
        <taxon>Megaviricetes</taxon>
        <taxon>Imitervirales</taxon>
        <taxon>Mimiviridae</taxon>
        <taxon>Megamimivirinae</taxon>
        <taxon>Megavirus</taxon>
        <taxon>Megavirus powaiense</taxon>
    </lineage>
</organism>
<evidence type="ECO:0000313" key="3">
    <source>
        <dbReference type="Proteomes" id="UP000241365"/>
    </source>
</evidence>
<dbReference type="InterPro" id="IPR043842">
    <property type="entry name" value="DUF5866"/>
</dbReference>
<dbReference type="KEGG" id="vg:80513264"/>
<sequence length="262" mass="30480">MIINWYRVTIIIMHYIMLSISSKDGYILEYQPNQLENNPQVMGTLFDKVFFGGFSSCNNIKLDYNGITVYLLNNWIINGVISCDILNPDPEFLEMLDYVAGQNEYLNRLIGIMQYGATDLIGRKLRLSSSHICKEKKINIFDLHYMLPCDNNITNNNMNIIVNMITPTILNYVSRKYSYFGMKTSLKSANYYLNIALANLFSTEKRSRGIYQPNSYRGEMRTRRLMFDHMIVIDINPGNVIMDLATYHKYVANKIIEEFNSQ</sequence>
<evidence type="ECO:0000259" key="1">
    <source>
        <dbReference type="Pfam" id="PF19184"/>
    </source>
</evidence>
<feature type="domain" description="DUF5866" evidence="1">
    <location>
        <begin position="17"/>
        <end position="89"/>
    </location>
</feature>
<dbReference type="Pfam" id="PF19184">
    <property type="entry name" value="DUF5866"/>
    <property type="match status" value="1"/>
</dbReference>
<protein>
    <recommendedName>
        <fullName evidence="1">DUF5866 domain-containing protein</fullName>
    </recommendedName>
</protein>
<dbReference type="GeneID" id="80513264"/>